<name>D1AEB5_THECD</name>
<keyword evidence="1" id="KW-0472">Membrane</keyword>
<dbReference type="OrthoDB" id="3430012at2"/>
<dbReference type="EMBL" id="CP001738">
    <property type="protein sequence ID" value="ACY95731.1"/>
    <property type="molecule type" value="Genomic_DNA"/>
</dbReference>
<keyword evidence="1" id="KW-1133">Transmembrane helix</keyword>
<keyword evidence="3" id="KW-1185">Reference proteome</keyword>
<dbReference type="Proteomes" id="UP000001918">
    <property type="component" value="Chromosome"/>
</dbReference>
<proteinExistence type="predicted"/>
<dbReference type="STRING" id="471852.Tcur_0124"/>
<organism evidence="2 3">
    <name type="scientific">Thermomonospora curvata (strain ATCC 19995 / DSM 43183 / JCM 3096 / KCTC 9072 / NBRC 15933 / NCIMB 10081 / Henssen B9)</name>
    <dbReference type="NCBI Taxonomy" id="471852"/>
    <lineage>
        <taxon>Bacteria</taxon>
        <taxon>Bacillati</taxon>
        <taxon>Actinomycetota</taxon>
        <taxon>Actinomycetes</taxon>
        <taxon>Streptosporangiales</taxon>
        <taxon>Thermomonosporaceae</taxon>
        <taxon>Thermomonospora</taxon>
    </lineage>
</organism>
<gene>
    <name evidence="2" type="ordered locus">Tcur_0124</name>
</gene>
<feature type="transmembrane region" description="Helical" evidence="1">
    <location>
        <begin position="125"/>
        <end position="144"/>
    </location>
</feature>
<evidence type="ECO:0000313" key="2">
    <source>
        <dbReference type="EMBL" id="ACY95731.1"/>
    </source>
</evidence>
<sequence length="153" mass="16671">MERQEFTQGALPSPQEARAALEAVEQARESVKTTQWPMWYFVALGVWVAPLGLLSRMPTDFPRVLVALVALMAWMGLFSAIVALGARKTGVVPSFSREQVVHIAAILVPVAVIAALIGWKAGTDWALPSFSALEGAMIVLYALWVRHRSARSA</sequence>
<evidence type="ECO:0000256" key="1">
    <source>
        <dbReference type="SAM" id="Phobius"/>
    </source>
</evidence>
<reference evidence="2 3" key="1">
    <citation type="journal article" date="2011" name="Stand. Genomic Sci.">
        <title>Complete genome sequence of Thermomonospora curvata type strain (B9).</title>
        <authorList>
            <person name="Chertkov O."/>
            <person name="Sikorski J."/>
            <person name="Nolan M."/>
            <person name="Lapidus A."/>
            <person name="Lucas S."/>
            <person name="Del Rio T.G."/>
            <person name="Tice H."/>
            <person name="Cheng J.F."/>
            <person name="Goodwin L."/>
            <person name="Pitluck S."/>
            <person name="Liolios K."/>
            <person name="Ivanova N."/>
            <person name="Mavromatis K."/>
            <person name="Mikhailova N."/>
            <person name="Ovchinnikova G."/>
            <person name="Pati A."/>
            <person name="Chen A."/>
            <person name="Palaniappan K."/>
            <person name="Djao O.D."/>
            <person name="Land M."/>
            <person name="Hauser L."/>
            <person name="Chang Y.J."/>
            <person name="Jeffries C.D."/>
            <person name="Brettin T."/>
            <person name="Han C."/>
            <person name="Detter J.C."/>
            <person name="Rohde M."/>
            <person name="Goker M."/>
            <person name="Woyke T."/>
            <person name="Bristow J."/>
            <person name="Eisen J.A."/>
            <person name="Markowitz V."/>
            <person name="Hugenholtz P."/>
            <person name="Klenk H.P."/>
            <person name="Kyrpides N.C."/>
        </authorList>
    </citation>
    <scope>NUCLEOTIDE SEQUENCE [LARGE SCALE GENOMIC DNA]</scope>
    <source>
        <strain evidence="3">ATCC 19995 / DSM 43183 / JCM 3096 / KCTC 9072 / NBRC 15933 / NCIMB 10081 / Henssen B9</strain>
    </source>
</reference>
<dbReference type="AlphaFoldDB" id="D1AEB5"/>
<keyword evidence="1" id="KW-0812">Transmembrane</keyword>
<accession>D1AEB5</accession>
<feature type="transmembrane region" description="Helical" evidence="1">
    <location>
        <begin position="64"/>
        <end position="87"/>
    </location>
</feature>
<dbReference type="HOGENOM" id="CLU_1712399_0_0_11"/>
<protein>
    <recommendedName>
        <fullName evidence="4">Transmembrane protein</fullName>
    </recommendedName>
</protein>
<evidence type="ECO:0000313" key="3">
    <source>
        <dbReference type="Proteomes" id="UP000001918"/>
    </source>
</evidence>
<dbReference type="KEGG" id="tcu:Tcur_0124"/>
<dbReference type="RefSeq" id="WP_012850515.1">
    <property type="nucleotide sequence ID" value="NC_013510.1"/>
</dbReference>
<feature type="transmembrane region" description="Helical" evidence="1">
    <location>
        <begin position="99"/>
        <end position="119"/>
    </location>
</feature>
<feature type="transmembrane region" description="Helical" evidence="1">
    <location>
        <begin position="38"/>
        <end position="58"/>
    </location>
</feature>
<evidence type="ECO:0008006" key="4">
    <source>
        <dbReference type="Google" id="ProtNLM"/>
    </source>
</evidence>